<accession>A0A6J1WE02</accession>
<dbReference type="KEGG" id="gmw:113512304"/>
<dbReference type="PANTHER" id="PTHR46461:SF1">
    <property type="entry name" value="KELCH DOMAIN-CONTAINING PROTEIN 3"/>
    <property type="match status" value="1"/>
</dbReference>
<dbReference type="RefSeq" id="XP_026751898.1">
    <property type="nucleotide sequence ID" value="XM_026896097.2"/>
</dbReference>
<dbReference type="OrthoDB" id="432528at2759"/>
<dbReference type="InterPro" id="IPR052637">
    <property type="entry name" value="KLHDC3-like"/>
</dbReference>
<name>A0A6J1WE02_GALME</name>
<sequence>MRWTVHIEGGPMRVNHAAVCIGDKIYSFGGYCSSEEYKDWEPIPVHVLDTTTLRWAPVNYKKNNLVPFQRYGHTTVAYGHRVFMWGGRNNSVASETLSCFDTKTLEWSTPPVSGMVPYAKDGHSACIIKNKMYIFGGFEYSSDQYSQEVHCLDLDTLKWTFIDTRGSPPSYRDFHTAVAYGDRMYVFGGRGGGDFSPYNNLDEEYCPKVYYLDTVEQKWVVTNPTGTWPEGRRSHSAWLHNDFMYIFGGFNGDTKTHFNDLYRYSIKENYWEHINVGGFVPCKRRRQASLIYKDKVYLFGGTSPCPHTSNRPIVDDTDNPERLIDNSDLHLLDYSPTLKTLSILCVLEHQLDQSSLPRDIILDIQMMTLPNRISRPNNQAG</sequence>
<dbReference type="Gene3D" id="2.120.10.80">
    <property type="entry name" value="Kelch-type beta propeller"/>
    <property type="match status" value="2"/>
</dbReference>
<organism evidence="1 2">
    <name type="scientific">Galleria mellonella</name>
    <name type="common">Greater wax moth</name>
    <dbReference type="NCBI Taxonomy" id="7137"/>
    <lineage>
        <taxon>Eukaryota</taxon>
        <taxon>Metazoa</taxon>
        <taxon>Ecdysozoa</taxon>
        <taxon>Arthropoda</taxon>
        <taxon>Hexapoda</taxon>
        <taxon>Insecta</taxon>
        <taxon>Pterygota</taxon>
        <taxon>Neoptera</taxon>
        <taxon>Endopterygota</taxon>
        <taxon>Lepidoptera</taxon>
        <taxon>Glossata</taxon>
        <taxon>Ditrysia</taxon>
        <taxon>Pyraloidea</taxon>
        <taxon>Pyralidae</taxon>
        <taxon>Galleriinae</taxon>
        <taxon>Galleria</taxon>
    </lineage>
</organism>
<gene>
    <name evidence="2 3" type="primary">LOC113512304</name>
</gene>
<dbReference type="InterPro" id="IPR015915">
    <property type="entry name" value="Kelch-typ_b-propeller"/>
</dbReference>
<protein>
    <submittedName>
        <fullName evidence="2 3">Kelch domain-containing protein 3</fullName>
    </submittedName>
</protein>
<evidence type="ECO:0000313" key="2">
    <source>
        <dbReference type="RefSeq" id="XP_026751898.1"/>
    </source>
</evidence>
<keyword evidence="1" id="KW-1185">Reference proteome</keyword>
<dbReference type="GeneID" id="113512304"/>
<dbReference type="SUPFAM" id="SSF117281">
    <property type="entry name" value="Kelch motif"/>
    <property type="match status" value="1"/>
</dbReference>
<dbReference type="InterPro" id="IPR011498">
    <property type="entry name" value="Kelch_2"/>
</dbReference>
<dbReference type="AlphaFoldDB" id="A0A6J1WE02"/>
<dbReference type="Pfam" id="PF07646">
    <property type="entry name" value="Kelch_2"/>
    <property type="match status" value="1"/>
</dbReference>
<proteinExistence type="predicted"/>
<dbReference type="FunCoup" id="A0A6J1WE02">
    <property type="interactions" value="643"/>
</dbReference>
<dbReference type="GO" id="GO:0005737">
    <property type="term" value="C:cytoplasm"/>
    <property type="evidence" value="ECO:0007669"/>
    <property type="project" value="TreeGrafter"/>
</dbReference>
<dbReference type="GO" id="GO:0003682">
    <property type="term" value="F:chromatin binding"/>
    <property type="evidence" value="ECO:0007669"/>
    <property type="project" value="InterPro"/>
</dbReference>
<reference evidence="2" key="1">
    <citation type="submission" date="2025-04" db="UniProtKB">
        <authorList>
            <consortium name="RefSeq"/>
        </authorList>
    </citation>
    <scope>IDENTIFICATION</scope>
    <source>
        <tissue evidence="2">Whole adult</tissue>
        <tissue evidence="3">Whole larvae</tissue>
    </source>
</reference>
<dbReference type="RefSeq" id="XP_052756097.1">
    <property type="nucleotide sequence ID" value="XM_052900137.1"/>
</dbReference>
<evidence type="ECO:0000313" key="3">
    <source>
        <dbReference type="RefSeq" id="XP_052756097.1"/>
    </source>
</evidence>
<evidence type="ECO:0000313" key="1">
    <source>
        <dbReference type="Proteomes" id="UP001652740"/>
    </source>
</evidence>
<dbReference type="Pfam" id="PF24681">
    <property type="entry name" value="Kelch_KLHDC2_KLHL20_DRC7"/>
    <property type="match status" value="1"/>
</dbReference>
<dbReference type="PANTHER" id="PTHR46461">
    <property type="entry name" value="KELCH DOMAIN-CONTAINING PROTEIN 3"/>
    <property type="match status" value="1"/>
</dbReference>
<dbReference type="Proteomes" id="UP001652740">
    <property type="component" value="Unplaced"/>
</dbReference>
<dbReference type="InParanoid" id="A0A6J1WE02"/>